<dbReference type="GO" id="GO:0016616">
    <property type="term" value="F:oxidoreductase activity, acting on the CH-OH group of donors, NAD or NADP as acceptor"/>
    <property type="evidence" value="ECO:0007669"/>
    <property type="project" value="InterPro"/>
</dbReference>
<dbReference type="GO" id="GO:0006631">
    <property type="term" value="P:fatty acid metabolic process"/>
    <property type="evidence" value="ECO:0007669"/>
    <property type="project" value="InterPro"/>
</dbReference>
<dbReference type="PANTHER" id="PTHR48075:SF3">
    <property type="entry name" value="3-HYDROXYACYL-COA DEHYDROGENASE"/>
    <property type="match status" value="1"/>
</dbReference>
<evidence type="ECO:0000313" key="5">
    <source>
        <dbReference type="EMBL" id="SDR85136.1"/>
    </source>
</evidence>
<gene>
    <name evidence="5" type="ORF">SAMN05216271_0564</name>
</gene>
<evidence type="ECO:0000256" key="2">
    <source>
        <dbReference type="PIRSR" id="PIRSR000105-1"/>
    </source>
</evidence>
<dbReference type="PIRSF" id="PIRSF000105">
    <property type="entry name" value="HCDH"/>
    <property type="match status" value="1"/>
</dbReference>
<dbReference type="OrthoDB" id="9803287at2"/>
<dbReference type="InterPro" id="IPR013328">
    <property type="entry name" value="6PGD_dom2"/>
</dbReference>
<sequence>MSHPLHSISVLGAGVLGGQIAWHSAFKGKRVVVYDLFEDALDRCKVAHQQYAQIYAQDLGAGQRSLNEAHARLTYTSDLAEGVRQADLVIEAVPEIPTVKTSLYQAMAPLLQAHTLLATNSSTLLPRDFAAATGRPDRYCALHFANMIWHMNLAEIMAHEGTSDETLSAVTEFAIDIGMVPIPVSKEQNGYVLNTWLVALLQAAQTLITNGVATPEIVDRTYMIVNRGCAMGPCGIMDVVGMKTCYDILQHWGTELNDEQMQRNASYIKAHFLDRGQLGLQSGSGYYTYPAPAYQRADFLAVPDKSDIASLIGKIRLLPR</sequence>
<evidence type="ECO:0000256" key="1">
    <source>
        <dbReference type="ARBA" id="ARBA00023002"/>
    </source>
</evidence>
<keyword evidence="1" id="KW-0560">Oxidoreductase</keyword>
<dbReference type="Pfam" id="PF00725">
    <property type="entry name" value="3HCDH"/>
    <property type="match status" value="1"/>
</dbReference>
<feature type="domain" description="3-hydroxyacyl-CoA dehydrogenase NAD binding" evidence="4">
    <location>
        <begin position="8"/>
        <end position="187"/>
    </location>
</feature>
<feature type="domain" description="3-hydroxyacyl-CoA dehydrogenase C-terminal" evidence="3">
    <location>
        <begin position="190"/>
        <end position="289"/>
    </location>
</feature>
<organism evidence="5 6">
    <name type="scientific">Halopseudomonas sabulinigri</name>
    <dbReference type="NCBI Taxonomy" id="472181"/>
    <lineage>
        <taxon>Bacteria</taxon>
        <taxon>Pseudomonadati</taxon>
        <taxon>Pseudomonadota</taxon>
        <taxon>Gammaproteobacteria</taxon>
        <taxon>Pseudomonadales</taxon>
        <taxon>Pseudomonadaceae</taxon>
        <taxon>Halopseudomonas</taxon>
    </lineage>
</organism>
<feature type="site" description="Important for catalytic activity" evidence="2">
    <location>
        <position position="143"/>
    </location>
</feature>
<reference evidence="6" key="1">
    <citation type="submission" date="2016-10" db="EMBL/GenBank/DDBJ databases">
        <authorList>
            <person name="Varghese N."/>
            <person name="Submissions S."/>
        </authorList>
    </citation>
    <scope>NUCLEOTIDE SEQUENCE [LARGE SCALE GENOMIC DNA]</scope>
    <source>
        <strain evidence="6">JCM 14963</strain>
    </source>
</reference>
<dbReference type="RefSeq" id="WP_092283649.1">
    <property type="nucleotide sequence ID" value="NZ_LT629763.1"/>
</dbReference>
<dbReference type="STRING" id="472181.SAMN05216271_0564"/>
<dbReference type="GO" id="GO:0070403">
    <property type="term" value="F:NAD+ binding"/>
    <property type="evidence" value="ECO:0007669"/>
    <property type="project" value="InterPro"/>
</dbReference>
<dbReference type="InterPro" id="IPR006176">
    <property type="entry name" value="3-OHacyl-CoA_DH_NAD-bd"/>
</dbReference>
<dbReference type="Gene3D" id="3.40.50.720">
    <property type="entry name" value="NAD(P)-binding Rossmann-like Domain"/>
    <property type="match status" value="1"/>
</dbReference>
<accession>A0A1H1MEJ8</accession>
<dbReference type="Proteomes" id="UP000243413">
    <property type="component" value="Chromosome I"/>
</dbReference>
<protein>
    <submittedName>
        <fullName evidence="5">3-hydroxybutyryl-CoA dehydrogenase</fullName>
    </submittedName>
</protein>
<dbReference type="PANTHER" id="PTHR48075">
    <property type="entry name" value="3-HYDROXYACYL-COA DEHYDROGENASE FAMILY PROTEIN"/>
    <property type="match status" value="1"/>
</dbReference>
<dbReference type="Pfam" id="PF02737">
    <property type="entry name" value="3HCDH_N"/>
    <property type="match status" value="1"/>
</dbReference>
<dbReference type="Gene3D" id="1.10.1040.10">
    <property type="entry name" value="N-(1-d-carboxylethyl)-l-norvaline Dehydrogenase, domain 2"/>
    <property type="match status" value="1"/>
</dbReference>
<dbReference type="SUPFAM" id="SSF51735">
    <property type="entry name" value="NAD(P)-binding Rossmann-fold domains"/>
    <property type="match status" value="1"/>
</dbReference>
<dbReference type="InterPro" id="IPR022694">
    <property type="entry name" value="3-OHacyl-CoA_DH"/>
</dbReference>
<dbReference type="InterPro" id="IPR006108">
    <property type="entry name" value="3HC_DH_C"/>
</dbReference>
<dbReference type="InterPro" id="IPR008927">
    <property type="entry name" value="6-PGluconate_DH-like_C_sf"/>
</dbReference>
<evidence type="ECO:0000259" key="3">
    <source>
        <dbReference type="Pfam" id="PF00725"/>
    </source>
</evidence>
<dbReference type="AlphaFoldDB" id="A0A1H1MEJ8"/>
<dbReference type="InterPro" id="IPR036291">
    <property type="entry name" value="NAD(P)-bd_dom_sf"/>
</dbReference>
<proteinExistence type="predicted"/>
<name>A0A1H1MEJ8_9GAMM</name>
<dbReference type="SUPFAM" id="SSF48179">
    <property type="entry name" value="6-phosphogluconate dehydrogenase C-terminal domain-like"/>
    <property type="match status" value="1"/>
</dbReference>
<evidence type="ECO:0000259" key="4">
    <source>
        <dbReference type="Pfam" id="PF02737"/>
    </source>
</evidence>
<evidence type="ECO:0000313" key="6">
    <source>
        <dbReference type="Proteomes" id="UP000243413"/>
    </source>
</evidence>
<dbReference type="EMBL" id="LT629763">
    <property type="protein sequence ID" value="SDR85136.1"/>
    <property type="molecule type" value="Genomic_DNA"/>
</dbReference>
<dbReference type="NCBIfam" id="NF006143">
    <property type="entry name" value="PRK08293.1"/>
    <property type="match status" value="1"/>
</dbReference>